<name>A0A917UMA2_9DEIO</name>
<dbReference type="AlphaFoldDB" id="A0A917UMA2"/>
<proteinExistence type="predicted"/>
<protein>
    <submittedName>
        <fullName evidence="1">Uncharacterized protein</fullName>
    </submittedName>
</protein>
<gene>
    <name evidence="1" type="ORF">GCM10008939_11100</name>
</gene>
<reference evidence="1" key="1">
    <citation type="journal article" date="2014" name="Int. J. Syst. Evol. Microbiol.">
        <title>Complete genome sequence of Corynebacterium casei LMG S-19264T (=DSM 44701T), isolated from a smear-ripened cheese.</title>
        <authorList>
            <consortium name="US DOE Joint Genome Institute (JGI-PGF)"/>
            <person name="Walter F."/>
            <person name="Albersmeier A."/>
            <person name="Kalinowski J."/>
            <person name="Ruckert C."/>
        </authorList>
    </citation>
    <scope>NUCLEOTIDE SEQUENCE</scope>
    <source>
        <strain evidence="1">JCM 14371</strain>
    </source>
</reference>
<evidence type="ECO:0000313" key="2">
    <source>
        <dbReference type="Proteomes" id="UP000635726"/>
    </source>
</evidence>
<comment type="caution">
    <text evidence="1">The sequence shown here is derived from an EMBL/GenBank/DDBJ whole genome shotgun (WGS) entry which is preliminary data.</text>
</comment>
<reference evidence="1" key="2">
    <citation type="submission" date="2020-09" db="EMBL/GenBank/DDBJ databases">
        <authorList>
            <person name="Sun Q."/>
            <person name="Ohkuma M."/>
        </authorList>
    </citation>
    <scope>NUCLEOTIDE SEQUENCE</scope>
    <source>
        <strain evidence="1">JCM 14371</strain>
    </source>
</reference>
<dbReference type="EMBL" id="BMOE01000002">
    <property type="protein sequence ID" value="GGJ68453.1"/>
    <property type="molecule type" value="Genomic_DNA"/>
</dbReference>
<accession>A0A917UMA2</accession>
<keyword evidence="2" id="KW-1185">Reference proteome</keyword>
<organism evidence="1 2">
    <name type="scientific">Deinococcus aquiradiocola</name>
    <dbReference type="NCBI Taxonomy" id="393059"/>
    <lineage>
        <taxon>Bacteria</taxon>
        <taxon>Thermotogati</taxon>
        <taxon>Deinococcota</taxon>
        <taxon>Deinococci</taxon>
        <taxon>Deinococcales</taxon>
        <taxon>Deinococcaceae</taxon>
        <taxon>Deinococcus</taxon>
    </lineage>
</organism>
<sequence length="98" mass="10837">MAAASPFLRTLPLEWHGLTGVQLTVHLAHALGDDSVLLYRDHGRTSATPCRDGPRYRALTAPLLERFDLAAHPVNWPFRRGGAQALADTARALPFIRR</sequence>
<dbReference type="Proteomes" id="UP000635726">
    <property type="component" value="Unassembled WGS sequence"/>
</dbReference>
<evidence type="ECO:0000313" key="1">
    <source>
        <dbReference type="EMBL" id="GGJ68453.1"/>
    </source>
</evidence>